<reference evidence="1" key="2">
    <citation type="journal article" date="2018" name="Syst. Appl. Microbiol.">
        <title>A new symbiotic nanoarchaeote (Candidatus Nanoclepta minutus) and its host (Zestosphaera tikiterensis gen. nov., sp. nov.) from a New Zealand hot spring.</title>
        <authorList>
            <person name="St John E."/>
            <person name="Liu Y."/>
            <person name="Podar M."/>
            <person name="Stott M.B."/>
            <person name="Meneghin J."/>
            <person name="Chen Z."/>
            <person name="Lagutin K."/>
            <person name="Mitchell K."/>
            <person name="Reysenbach A.L."/>
        </authorList>
    </citation>
    <scope>NUCLEOTIDE SEQUENCE [LARGE SCALE GENOMIC DNA]</scope>
    <source>
        <strain evidence="1">NZ3</strain>
    </source>
</reference>
<gene>
    <name evidence="1" type="ORF">B7O98_03285</name>
</gene>
<evidence type="ECO:0000313" key="1">
    <source>
        <dbReference type="EMBL" id="PUA33453.1"/>
    </source>
</evidence>
<dbReference type="AlphaFoldDB" id="A0A2R7Y7D0"/>
<sequence length="118" mass="13936">MKGREVMVMYMREVLPEVKKVLTNELKLPKCDVKEEVDCVSLDFLLGDVALRIVIRERRLNHGYIAKVLPISDYAYLLQSCRESEYIPYGLYIISESLEDLIRKLKDKTPRILNYLRR</sequence>
<comment type="caution">
    <text evidence="1">The sequence shown here is derived from an EMBL/GenBank/DDBJ whole genome shotgun (WGS) entry which is preliminary data.</text>
</comment>
<reference evidence="1" key="1">
    <citation type="submission" date="2017-04" db="EMBL/GenBank/DDBJ databases">
        <authorList>
            <person name="Afonso C.L."/>
            <person name="Miller P.J."/>
            <person name="Scott M.A."/>
            <person name="Spackman E."/>
            <person name="Goraichik I."/>
            <person name="Dimitrov K.M."/>
            <person name="Suarez D.L."/>
            <person name="Swayne D.E."/>
        </authorList>
    </citation>
    <scope>NUCLEOTIDE SEQUENCE</scope>
    <source>
        <strain evidence="1">NZ3</strain>
    </source>
</reference>
<accession>A0A2R7Y7D0</accession>
<evidence type="ECO:0000313" key="2">
    <source>
        <dbReference type="Proteomes" id="UP000244093"/>
    </source>
</evidence>
<organism evidence="1 2">
    <name type="scientific">Zestosphaera tikiterensis</name>
    <dbReference type="NCBI Taxonomy" id="1973259"/>
    <lineage>
        <taxon>Archaea</taxon>
        <taxon>Thermoproteota</taxon>
        <taxon>Thermoprotei</taxon>
        <taxon>Desulfurococcales</taxon>
        <taxon>Desulfurococcaceae</taxon>
        <taxon>Zestosphaera</taxon>
    </lineage>
</organism>
<dbReference type="EMBL" id="NBVN01000002">
    <property type="protein sequence ID" value="PUA33453.1"/>
    <property type="molecule type" value="Genomic_DNA"/>
</dbReference>
<proteinExistence type="predicted"/>
<name>A0A2R7Y7D0_9CREN</name>
<protein>
    <submittedName>
        <fullName evidence="1">Uncharacterized protein</fullName>
    </submittedName>
</protein>
<dbReference type="Proteomes" id="UP000244093">
    <property type="component" value="Unassembled WGS sequence"/>
</dbReference>